<keyword evidence="6" id="KW-0524">Neurogenesis</keyword>
<evidence type="ECO:0000256" key="3">
    <source>
        <dbReference type="ARBA" id="ARBA00010010"/>
    </source>
</evidence>
<dbReference type="InterPro" id="IPR040470">
    <property type="entry name" value="Vexin"/>
</dbReference>
<dbReference type="PANTHER" id="PTHR31520">
    <property type="entry name" value="VEXIN"/>
    <property type="match status" value="1"/>
</dbReference>
<dbReference type="GO" id="GO:0030182">
    <property type="term" value="P:neuron differentiation"/>
    <property type="evidence" value="ECO:0007669"/>
    <property type="project" value="Ensembl"/>
</dbReference>
<keyword evidence="7" id="KW-0472">Membrane</keyword>
<dbReference type="PANTHER" id="PTHR31520:SF1">
    <property type="entry name" value="VEXIN"/>
    <property type="match status" value="1"/>
</dbReference>
<sequence length="174" mass="18790">MHQIYSCSDENLEVFTTVISSKCEYMLKQSSPALWTNIPGTGPAPSTVRTAAALITECPDPGRPPGTTPVAGPDHALGTVTDPSTAPWCGTIYGTLETGLTLKQPPLCHGHRGTRLSHRTRIVPPILIQRQADASLPLTGNNLCRTPGILRKMWMKHKKKSEYLGATNSAFEAD</sequence>
<reference evidence="9" key="2">
    <citation type="submission" date="2025-08" db="UniProtKB">
        <authorList>
            <consortium name="Ensembl"/>
        </authorList>
    </citation>
    <scope>IDENTIFICATION</scope>
</reference>
<evidence type="ECO:0000256" key="1">
    <source>
        <dbReference type="ARBA" id="ARBA00004123"/>
    </source>
</evidence>
<keyword evidence="5" id="KW-1003">Cell membrane</keyword>
<evidence type="ECO:0000256" key="4">
    <source>
        <dbReference type="ARBA" id="ARBA00015328"/>
    </source>
</evidence>
<comment type="similarity">
    <text evidence="3">Belongs to the vexin family.</text>
</comment>
<name>A0A8C4VG62_9SAUR</name>
<dbReference type="Proteomes" id="UP000694390">
    <property type="component" value="Chromosome 2"/>
</dbReference>
<protein>
    <recommendedName>
        <fullName evidence="4">Vexin</fullName>
    </recommendedName>
</protein>
<evidence type="ECO:0000256" key="7">
    <source>
        <dbReference type="ARBA" id="ARBA00023136"/>
    </source>
</evidence>
<proteinExistence type="inferred from homology"/>
<organism evidence="9 10">
    <name type="scientific">Gopherus evgoodei</name>
    <name type="common">Goodes thornscrub tortoise</name>
    <dbReference type="NCBI Taxonomy" id="1825980"/>
    <lineage>
        <taxon>Eukaryota</taxon>
        <taxon>Metazoa</taxon>
        <taxon>Chordata</taxon>
        <taxon>Craniata</taxon>
        <taxon>Vertebrata</taxon>
        <taxon>Euteleostomi</taxon>
        <taxon>Archelosauria</taxon>
        <taxon>Testudinata</taxon>
        <taxon>Testudines</taxon>
        <taxon>Cryptodira</taxon>
        <taxon>Durocryptodira</taxon>
        <taxon>Testudinoidea</taxon>
        <taxon>Testudinidae</taxon>
        <taxon>Gopherus</taxon>
    </lineage>
</organism>
<dbReference type="OrthoDB" id="5340910at2759"/>
<evidence type="ECO:0000256" key="6">
    <source>
        <dbReference type="ARBA" id="ARBA00022902"/>
    </source>
</evidence>
<evidence type="ECO:0000313" key="10">
    <source>
        <dbReference type="Proteomes" id="UP000694390"/>
    </source>
</evidence>
<comment type="subcellular location">
    <subcellularLocation>
        <location evidence="2">Cell membrane</location>
    </subcellularLocation>
    <subcellularLocation>
        <location evidence="1">Nucleus</location>
    </subcellularLocation>
</comment>
<evidence type="ECO:0000313" key="9">
    <source>
        <dbReference type="Ensembl" id="ENSGEVP00005001971.1"/>
    </source>
</evidence>
<evidence type="ECO:0000256" key="5">
    <source>
        <dbReference type="ARBA" id="ARBA00022475"/>
    </source>
</evidence>
<evidence type="ECO:0000256" key="2">
    <source>
        <dbReference type="ARBA" id="ARBA00004236"/>
    </source>
</evidence>
<reference evidence="9" key="3">
    <citation type="submission" date="2025-09" db="UniProtKB">
        <authorList>
            <consortium name="Ensembl"/>
        </authorList>
    </citation>
    <scope>IDENTIFICATION</scope>
</reference>
<dbReference type="GeneTree" id="ENSGT00390000010499"/>
<evidence type="ECO:0000256" key="8">
    <source>
        <dbReference type="ARBA" id="ARBA00023242"/>
    </source>
</evidence>
<keyword evidence="8" id="KW-0539">Nucleus</keyword>
<accession>A0A8C4VG62</accession>
<keyword evidence="10" id="KW-1185">Reference proteome</keyword>
<dbReference type="AlphaFoldDB" id="A0A8C4VG62"/>
<dbReference type="GO" id="GO:0005886">
    <property type="term" value="C:plasma membrane"/>
    <property type="evidence" value="ECO:0007669"/>
    <property type="project" value="UniProtKB-SubCell"/>
</dbReference>
<reference evidence="9" key="1">
    <citation type="submission" date="2019-06" db="EMBL/GenBank/DDBJ databases">
        <title>G10K-VGP Goodes thornscrub tortoise genome, primary haplotype.</title>
        <authorList>
            <person name="Murphy B."/>
            <person name="Edwards T."/>
            <person name="Rhie A."/>
            <person name="Koren S."/>
            <person name="Phillippy A."/>
            <person name="Fedrigo O."/>
            <person name="Haase B."/>
            <person name="Mountcastle J."/>
            <person name="Lewin H."/>
            <person name="Damas J."/>
            <person name="Howe K."/>
            <person name="Formenti G."/>
            <person name="Myers G."/>
            <person name="Durbin R."/>
            <person name="Jarvis E.D."/>
        </authorList>
    </citation>
    <scope>NUCLEOTIDE SEQUENCE [LARGE SCALE GENOMIC DNA]</scope>
</reference>
<dbReference type="Ensembl" id="ENSGEVT00005002072.1">
    <property type="protein sequence ID" value="ENSGEVP00005001971.1"/>
    <property type="gene ID" value="ENSGEVG00005001491.1"/>
</dbReference>
<dbReference type="GO" id="GO:0005634">
    <property type="term" value="C:nucleus"/>
    <property type="evidence" value="ECO:0007669"/>
    <property type="project" value="UniProtKB-SubCell"/>
</dbReference>
<gene>
    <name evidence="9" type="primary">VXN</name>
</gene>